<dbReference type="PANTHER" id="PTHR31516:SF17">
    <property type="entry name" value="STABILIZER OF AXONEMAL MICROTUBULES 2"/>
    <property type="match status" value="1"/>
</dbReference>
<gene>
    <name evidence="3" type="ORF">QYM36_005911</name>
</gene>
<evidence type="ECO:0000313" key="3">
    <source>
        <dbReference type="EMBL" id="KAK2718735.1"/>
    </source>
</evidence>
<protein>
    <submittedName>
        <fullName evidence="3">Uncharacterized protein</fullName>
    </submittedName>
</protein>
<name>A0AA88HVB1_ARTSF</name>
<feature type="compositionally biased region" description="Basic and acidic residues" evidence="2">
    <location>
        <begin position="18"/>
        <end position="38"/>
    </location>
</feature>
<proteinExistence type="inferred from homology"/>
<dbReference type="InterPro" id="IPR033336">
    <property type="entry name" value="SAXO1/2"/>
</dbReference>
<comment type="similarity">
    <text evidence="1">Belongs to the FAM154 family.</text>
</comment>
<dbReference type="GO" id="GO:0005814">
    <property type="term" value="C:centriole"/>
    <property type="evidence" value="ECO:0007669"/>
    <property type="project" value="TreeGrafter"/>
</dbReference>
<evidence type="ECO:0000256" key="2">
    <source>
        <dbReference type="SAM" id="MobiDB-lite"/>
    </source>
</evidence>
<dbReference type="GO" id="GO:0036126">
    <property type="term" value="C:sperm flagellum"/>
    <property type="evidence" value="ECO:0007669"/>
    <property type="project" value="TreeGrafter"/>
</dbReference>
<dbReference type="AlphaFoldDB" id="A0AA88HVB1"/>
<dbReference type="Proteomes" id="UP001187531">
    <property type="component" value="Unassembled WGS sequence"/>
</dbReference>
<dbReference type="PANTHER" id="PTHR31516">
    <property type="entry name" value="STABILIZER OF AXONEMAL MICROTUBULES 2"/>
    <property type="match status" value="1"/>
</dbReference>
<dbReference type="GO" id="GO:0005879">
    <property type="term" value="C:axonemal microtubule"/>
    <property type="evidence" value="ECO:0007669"/>
    <property type="project" value="TreeGrafter"/>
</dbReference>
<reference evidence="3" key="1">
    <citation type="submission" date="2023-07" db="EMBL/GenBank/DDBJ databases">
        <title>Chromosome-level genome assembly of Artemia franciscana.</title>
        <authorList>
            <person name="Jo E."/>
        </authorList>
    </citation>
    <scope>NUCLEOTIDE SEQUENCE</scope>
    <source>
        <tissue evidence="3">Whole body</tissue>
    </source>
</reference>
<evidence type="ECO:0000256" key="1">
    <source>
        <dbReference type="ARBA" id="ARBA00008738"/>
    </source>
</evidence>
<dbReference type="GO" id="GO:0036064">
    <property type="term" value="C:ciliary basal body"/>
    <property type="evidence" value="ECO:0007669"/>
    <property type="project" value="TreeGrafter"/>
</dbReference>
<sequence length="658" mass="74366">MNTIEALETVDEGGVGEPESKLSRSKSEPIESTRDGVSKPKVKKKIAFVFRFKAKKLGETLALSPGEFQKHSTLRNDYKPLSPSRPYLHRNNTNLQMDGELSSITHTGEKYRGGTGDRYPPKKLKEVLEIPRGEMEKLSTFNNDYRQISPTRPYLHRNDTELKLEGGVEKISHSHQAYRNGPGVRYDARKLGETLKVDEGEIAKTTTTMGDFSPQNPRRPFLYRNNTNLHMEGGVEGNSHYDTIYKSGSGDSWPAKKLGYTLGVGEGGMQLDSTIQTDFPPLPVNRPVIKRLGSSLKTGGEFDGVTGYSQTYKEFTVERPKVKKMVDNLTISKGKLITSPVMRSDFKKFISERPTLSRLQTNLEIESGEIDFNSVNKVSFKPFVYAKQKEKTTFDFASHRLRSSKNTDILETENTREENEKRSRDFVGSNVSVASNSIKENTSKNIDLALSSEPNGYLTEFKPVIKDREVDSKIDSNKKKEEMIRTNTDRYVSKDQEEYSKHILRNKNRDTVIGAGVRTNNGDRIPRRDTNKTGYKSSIILGGSESGFRVNSSKPGQRNKNTRPTRAMKFEGDASLQPTLRSDFKELTSPCQSKWQGYPGSKDEKERRDAKSVLGEVIHKSDFSGLPCPAGFLEMPAKTKFEFRREKGDHKFYLPIIR</sequence>
<feature type="region of interest" description="Disordered" evidence="2">
    <location>
        <begin position="407"/>
        <end position="428"/>
    </location>
</feature>
<feature type="region of interest" description="Disordered" evidence="2">
    <location>
        <begin position="515"/>
        <end position="566"/>
    </location>
</feature>
<comment type="caution">
    <text evidence="3">The sequence shown here is derived from an EMBL/GenBank/DDBJ whole genome shotgun (WGS) entry which is preliminary data.</text>
</comment>
<dbReference type="EMBL" id="JAVRJZ010000009">
    <property type="protein sequence ID" value="KAK2718735.1"/>
    <property type="molecule type" value="Genomic_DNA"/>
</dbReference>
<organism evidence="3 4">
    <name type="scientific">Artemia franciscana</name>
    <name type="common">Brine shrimp</name>
    <name type="synonym">Artemia sanfranciscana</name>
    <dbReference type="NCBI Taxonomy" id="6661"/>
    <lineage>
        <taxon>Eukaryota</taxon>
        <taxon>Metazoa</taxon>
        <taxon>Ecdysozoa</taxon>
        <taxon>Arthropoda</taxon>
        <taxon>Crustacea</taxon>
        <taxon>Branchiopoda</taxon>
        <taxon>Anostraca</taxon>
        <taxon>Artemiidae</taxon>
        <taxon>Artemia</taxon>
    </lineage>
</organism>
<keyword evidence="4" id="KW-1185">Reference proteome</keyword>
<evidence type="ECO:0000313" key="4">
    <source>
        <dbReference type="Proteomes" id="UP001187531"/>
    </source>
</evidence>
<accession>A0AA88HVB1</accession>
<feature type="compositionally biased region" description="Polar residues" evidence="2">
    <location>
        <begin position="549"/>
        <end position="564"/>
    </location>
</feature>
<feature type="region of interest" description="Disordered" evidence="2">
    <location>
        <begin position="1"/>
        <end position="40"/>
    </location>
</feature>
<dbReference type="GO" id="GO:0008017">
    <property type="term" value="F:microtubule binding"/>
    <property type="evidence" value="ECO:0007669"/>
    <property type="project" value="InterPro"/>
</dbReference>
<feature type="compositionally biased region" description="Basic and acidic residues" evidence="2">
    <location>
        <begin position="413"/>
        <end position="425"/>
    </location>
</feature>